<dbReference type="EMBL" id="AUVB01000028">
    <property type="protein sequence ID" value="KGE04372.1"/>
    <property type="molecule type" value="Genomic_DNA"/>
</dbReference>
<organism evidence="7 8">
    <name type="scientific">Pseudohaliea rubra DSM 19751</name>
    <dbReference type="NCBI Taxonomy" id="1265313"/>
    <lineage>
        <taxon>Bacteria</taxon>
        <taxon>Pseudomonadati</taxon>
        <taxon>Pseudomonadota</taxon>
        <taxon>Gammaproteobacteria</taxon>
        <taxon>Cellvibrionales</taxon>
        <taxon>Halieaceae</taxon>
        <taxon>Pseudohaliea</taxon>
    </lineage>
</organism>
<evidence type="ECO:0000259" key="6">
    <source>
        <dbReference type="PROSITE" id="PS50977"/>
    </source>
</evidence>
<dbReference type="AlphaFoldDB" id="A0A095VSD5"/>
<feature type="DNA-binding region" description="H-T-H motif" evidence="5">
    <location>
        <begin position="39"/>
        <end position="58"/>
    </location>
</feature>
<dbReference type="HOGENOM" id="CLU_069356_12_4_6"/>
<dbReference type="SUPFAM" id="SSF46689">
    <property type="entry name" value="Homeodomain-like"/>
    <property type="match status" value="1"/>
</dbReference>
<dbReference type="PANTHER" id="PTHR30055">
    <property type="entry name" value="HTH-TYPE TRANSCRIPTIONAL REGULATOR RUTR"/>
    <property type="match status" value="1"/>
</dbReference>
<dbReference type="InterPro" id="IPR050109">
    <property type="entry name" value="HTH-type_TetR-like_transc_reg"/>
</dbReference>
<dbReference type="RefSeq" id="WP_035515018.1">
    <property type="nucleotide sequence ID" value="NZ_KN234752.1"/>
</dbReference>
<keyword evidence="4" id="KW-0804">Transcription</keyword>
<comment type="caution">
    <text evidence="7">The sequence shown here is derived from an EMBL/GenBank/DDBJ whole genome shotgun (WGS) entry which is preliminary data.</text>
</comment>
<feature type="domain" description="HTH tetR-type" evidence="6">
    <location>
        <begin position="16"/>
        <end position="76"/>
    </location>
</feature>
<dbReference type="GO" id="GO:0000976">
    <property type="term" value="F:transcription cis-regulatory region binding"/>
    <property type="evidence" value="ECO:0007669"/>
    <property type="project" value="TreeGrafter"/>
</dbReference>
<keyword evidence="2" id="KW-0805">Transcription regulation</keyword>
<dbReference type="eggNOG" id="COG1309">
    <property type="taxonomic scope" value="Bacteria"/>
</dbReference>
<dbReference type="OrthoDB" id="5293556at2"/>
<dbReference type="STRING" id="1265313.HRUBRA_01058"/>
<evidence type="ECO:0000256" key="4">
    <source>
        <dbReference type="ARBA" id="ARBA00023163"/>
    </source>
</evidence>
<evidence type="ECO:0000256" key="5">
    <source>
        <dbReference type="PROSITE-ProRule" id="PRU00335"/>
    </source>
</evidence>
<evidence type="ECO:0000313" key="8">
    <source>
        <dbReference type="Proteomes" id="UP000029640"/>
    </source>
</evidence>
<sequence length="202" mass="22597">MSDNGLEVFDRDALNHARRQALLREAGRQFAEKGFHGTSLNSIASGVKLTKSGLFHYVRNKEELLFACYRDALLSAEECLTAAEDAGGDAPAKIGHYLRNHLSRIGKPGGYFTILSELYVLDAEQQKELRATARRIDARLRALIEAGIKEGSIGYDNPRMAVYAIDGALNWLPKWYSTDGAESIEEIAEDFIRFFLDGLRKR</sequence>
<evidence type="ECO:0000313" key="7">
    <source>
        <dbReference type="EMBL" id="KGE04372.1"/>
    </source>
</evidence>
<keyword evidence="1" id="KW-0678">Repressor</keyword>
<evidence type="ECO:0000256" key="1">
    <source>
        <dbReference type="ARBA" id="ARBA00022491"/>
    </source>
</evidence>
<dbReference type="InterPro" id="IPR001647">
    <property type="entry name" value="HTH_TetR"/>
</dbReference>
<dbReference type="Pfam" id="PF00440">
    <property type="entry name" value="TetR_N"/>
    <property type="match status" value="1"/>
</dbReference>
<protein>
    <submittedName>
        <fullName evidence="7">Transcriptional regulator, TetR family</fullName>
    </submittedName>
</protein>
<dbReference type="Gene3D" id="1.10.10.60">
    <property type="entry name" value="Homeodomain-like"/>
    <property type="match status" value="1"/>
</dbReference>
<keyword evidence="3 5" id="KW-0238">DNA-binding</keyword>
<dbReference type="GO" id="GO:0003700">
    <property type="term" value="F:DNA-binding transcription factor activity"/>
    <property type="evidence" value="ECO:0007669"/>
    <property type="project" value="TreeGrafter"/>
</dbReference>
<dbReference type="PROSITE" id="PS50977">
    <property type="entry name" value="HTH_TETR_2"/>
    <property type="match status" value="1"/>
</dbReference>
<dbReference type="InterPro" id="IPR009057">
    <property type="entry name" value="Homeodomain-like_sf"/>
</dbReference>
<reference evidence="7 8" key="1">
    <citation type="journal article" date="2014" name="Genome Announc.">
        <title>Genome Sequence of Gammaproteobacterial Pseudohaliea rubra Type Strain DSM 19751, Isolated from Coastal Seawater of the Mediterranean Sea.</title>
        <authorList>
            <person name="Spring S."/>
            <person name="Fiebig A."/>
            <person name="Riedel T."/>
            <person name="Goker M."/>
            <person name="Klenk H.P."/>
        </authorList>
    </citation>
    <scope>NUCLEOTIDE SEQUENCE [LARGE SCALE GENOMIC DNA]</scope>
    <source>
        <strain evidence="7 8">DSM 19751</strain>
    </source>
</reference>
<accession>A0A095VSD5</accession>
<dbReference type="Pfam" id="PF17932">
    <property type="entry name" value="TetR_C_24"/>
    <property type="match status" value="1"/>
</dbReference>
<dbReference type="PRINTS" id="PR00455">
    <property type="entry name" value="HTHTETR"/>
</dbReference>
<evidence type="ECO:0000256" key="2">
    <source>
        <dbReference type="ARBA" id="ARBA00023015"/>
    </source>
</evidence>
<evidence type="ECO:0000256" key="3">
    <source>
        <dbReference type="ARBA" id="ARBA00023125"/>
    </source>
</evidence>
<keyword evidence="8" id="KW-1185">Reference proteome</keyword>
<dbReference type="Gene3D" id="1.10.357.10">
    <property type="entry name" value="Tetracycline Repressor, domain 2"/>
    <property type="match status" value="1"/>
</dbReference>
<dbReference type="SUPFAM" id="SSF48498">
    <property type="entry name" value="Tetracyclin repressor-like, C-terminal domain"/>
    <property type="match status" value="1"/>
</dbReference>
<dbReference type="Proteomes" id="UP000029640">
    <property type="component" value="Unassembled WGS sequence"/>
</dbReference>
<dbReference type="PANTHER" id="PTHR30055:SF175">
    <property type="entry name" value="HTH-TYPE TRANSCRIPTIONAL REPRESSOR KSTR2"/>
    <property type="match status" value="1"/>
</dbReference>
<gene>
    <name evidence="7" type="ORF">HRUBRA_01058</name>
</gene>
<name>A0A095VSD5_9GAMM</name>
<proteinExistence type="predicted"/>
<dbReference type="InterPro" id="IPR041490">
    <property type="entry name" value="KstR2_TetR_C"/>
</dbReference>
<dbReference type="InterPro" id="IPR036271">
    <property type="entry name" value="Tet_transcr_reg_TetR-rel_C_sf"/>
</dbReference>